<dbReference type="CDD" id="cd07765">
    <property type="entry name" value="KRAB_A-box"/>
    <property type="match status" value="1"/>
</dbReference>
<evidence type="ECO:0000256" key="3">
    <source>
        <dbReference type="ARBA" id="ARBA00022723"/>
    </source>
</evidence>
<organism evidence="13 14">
    <name type="scientific">Pteropus alecto</name>
    <name type="common">Black flying fox</name>
    <dbReference type="NCBI Taxonomy" id="9402"/>
    <lineage>
        <taxon>Eukaryota</taxon>
        <taxon>Metazoa</taxon>
        <taxon>Chordata</taxon>
        <taxon>Craniata</taxon>
        <taxon>Vertebrata</taxon>
        <taxon>Euteleostomi</taxon>
        <taxon>Mammalia</taxon>
        <taxon>Eutheria</taxon>
        <taxon>Laurasiatheria</taxon>
        <taxon>Chiroptera</taxon>
        <taxon>Yinpterochiroptera</taxon>
        <taxon>Pteropodoidea</taxon>
        <taxon>Pteropodidae</taxon>
        <taxon>Pteropodinae</taxon>
        <taxon>Pteropus</taxon>
    </lineage>
</organism>
<feature type="domain" description="C2H2-type" evidence="11">
    <location>
        <begin position="239"/>
        <end position="266"/>
    </location>
</feature>
<dbReference type="GO" id="GO:0045892">
    <property type="term" value="P:negative regulation of DNA-templated transcription"/>
    <property type="evidence" value="ECO:0007669"/>
    <property type="project" value="UniProtKB-ARBA"/>
</dbReference>
<evidence type="ECO:0000256" key="1">
    <source>
        <dbReference type="ARBA" id="ARBA00004123"/>
    </source>
</evidence>
<dbReference type="Proteomes" id="UP000010552">
    <property type="component" value="Unassembled WGS sequence"/>
</dbReference>
<dbReference type="PROSITE" id="PS50805">
    <property type="entry name" value="KRAB"/>
    <property type="match status" value="1"/>
</dbReference>
<evidence type="ECO:0000256" key="7">
    <source>
        <dbReference type="ARBA" id="ARBA00023015"/>
    </source>
</evidence>
<dbReference type="SMART" id="SM00355">
    <property type="entry name" value="ZnF_C2H2"/>
    <property type="match status" value="7"/>
</dbReference>
<dbReference type="GO" id="GO:0008270">
    <property type="term" value="F:zinc ion binding"/>
    <property type="evidence" value="ECO:0007669"/>
    <property type="project" value="UniProtKB-KW"/>
</dbReference>
<dbReference type="FunFam" id="3.30.160.60:FF:002402">
    <property type="entry name" value="Zinc finger protein 347"/>
    <property type="match status" value="1"/>
</dbReference>
<dbReference type="Gene3D" id="3.30.160.60">
    <property type="entry name" value="Classic Zinc Finger"/>
    <property type="match status" value="7"/>
</dbReference>
<feature type="domain" description="C2H2-type" evidence="11">
    <location>
        <begin position="211"/>
        <end position="238"/>
    </location>
</feature>
<evidence type="ECO:0000313" key="14">
    <source>
        <dbReference type="Proteomes" id="UP000010552"/>
    </source>
</evidence>
<dbReference type="FunFam" id="3.30.160.60:FF:000200">
    <property type="entry name" value="zinc finger protein 510 isoform X2"/>
    <property type="match status" value="1"/>
</dbReference>
<reference evidence="14" key="1">
    <citation type="journal article" date="2013" name="Science">
        <title>Comparative analysis of bat genomes provides insight into the evolution of flight and immunity.</title>
        <authorList>
            <person name="Zhang G."/>
            <person name="Cowled C."/>
            <person name="Shi Z."/>
            <person name="Huang Z."/>
            <person name="Bishop-Lilly K.A."/>
            <person name="Fang X."/>
            <person name="Wynne J.W."/>
            <person name="Xiong Z."/>
            <person name="Baker M.L."/>
            <person name="Zhao W."/>
            <person name="Tachedjian M."/>
            <person name="Zhu Y."/>
            <person name="Zhou P."/>
            <person name="Jiang X."/>
            <person name="Ng J."/>
            <person name="Yang L."/>
            <person name="Wu L."/>
            <person name="Xiao J."/>
            <person name="Feng Y."/>
            <person name="Chen Y."/>
            <person name="Sun X."/>
            <person name="Zhang Y."/>
            <person name="Marsh G.A."/>
            <person name="Crameri G."/>
            <person name="Broder C.C."/>
            <person name="Frey K.G."/>
            <person name="Wang L.F."/>
            <person name="Wang J."/>
        </authorList>
    </citation>
    <scope>NUCLEOTIDE SEQUENCE [LARGE SCALE GENOMIC DNA]</scope>
</reference>
<evidence type="ECO:0000256" key="5">
    <source>
        <dbReference type="ARBA" id="ARBA00022771"/>
    </source>
</evidence>
<feature type="domain" description="C2H2-type" evidence="11">
    <location>
        <begin position="183"/>
        <end position="210"/>
    </location>
</feature>
<dbReference type="SMART" id="SM00349">
    <property type="entry name" value="KRAB"/>
    <property type="match status" value="1"/>
</dbReference>
<evidence type="ECO:0000259" key="11">
    <source>
        <dbReference type="PROSITE" id="PS50157"/>
    </source>
</evidence>
<keyword evidence="8" id="KW-0804">Transcription</keyword>
<dbReference type="EMBL" id="KB031011">
    <property type="protein sequence ID" value="ELK06663.1"/>
    <property type="molecule type" value="Genomic_DNA"/>
</dbReference>
<evidence type="ECO:0000256" key="10">
    <source>
        <dbReference type="PROSITE-ProRule" id="PRU00042"/>
    </source>
</evidence>
<evidence type="ECO:0000256" key="2">
    <source>
        <dbReference type="ARBA" id="ARBA00006991"/>
    </source>
</evidence>
<dbReference type="GO" id="GO:0000978">
    <property type="term" value="F:RNA polymerase II cis-regulatory region sequence-specific DNA binding"/>
    <property type="evidence" value="ECO:0007669"/>
    <property type="project" value="TreeGrafter"/>
</dbReference>
<dbReference type="FunFam" id="3.30.160.60:FF:001498">
    <property type="entry name" value="Zinc finger protein 404"/>
    <property type="match status" value="1"/>
</dbReference>
<dbReference type="GO" id="GO:0005634">
    <property type="term" value="C:nucleus"/>
    <property type="evidence" value="ECO:0007669"/>
    <property type="project" value="UniProtKB-SubCell"/>
</dbReference>
<gene>
    <name evidence="13" type="ORF">PAL_GLEAN10003681</name>
</gene>
<dbReference type="PANTHER" id="PTHR23235">
    <property type="entry name" value="KRUEPPEL-LIKE TRANSCRIPTION FACTOR"/>
    <property type="match status" value="1"/>
</dbReference>
<feature type="domain" description="C2H2-type" evidence="11">
    <location>
        <begin position="324"/>
        <end position="346"/>
    </location>
</feature>
<dbReference type="InterPro" id="IPR036051">
    <property type="entry name" value="KRAB_dom_sf"/>
</dbReference>
<feature type="domain" description="C2H2-type" evidence="11">
    <location>
        <begin position="296"/>
        <end position="323"/>
    </location>
</feature>
<keyword evidence="4" id="KW-0677">Repeat</keyword>
<dbReference type="PROSITE" id="PS50157">
    <property type="entry name" value="ZINC_FINGER_C2H2_2"/>
    <property type="match status" value="7"/>
</dbReference>
<dbReference type="FunFam" id="3.30.160.60:FF:002343">
    <property type="entry name" value="Zinc finger protein 33A"/>
    <property type="match status" value="1"/>
</dbReference>
<evidence type="ECO:0000259" key="12">
    <source>
        <dbReference type="PROSITE" id="PS50805"/>
    </source>
</evidence>
<evidence type="ECO:0000256" key="4">
    <source>
        <dbReference type="ARBA" id="ARBA00022737"/>
    </source>
</evidence>
<evidence type="ECO:0000256" key="6">
    <source>
        <dbReference type="ARBA" id="ARBA00022833"/>
    </source>
</evidence>
<feature type="domain" description="KRAB" evidence="12">
    <location>
        <begin position="43"/>
        <end position="114"/>
    </location>
</feature>
<dbReference type="PROSITE" id="PS00028">
    <property type="entry name" value="ZINC_FINGER_C2H2_1"/>
    <property type="match status" value="5"/>
</dbReference>
<dbReference type="Gene3D" id="6.10.140.140">
    <property type="match status" value="1"/>
</dbReference>
<evidence type="ECO:0000256" key="9">
    <source>
        <dbReference type="ARBA" id="ARBA00023242"/>
    </source>
</evidence>
<dbReference type="Pfam" id="PF01352">
    <property type="entry name" value="KRAB"/>
    <property type="match status" value="1"/>
</dbReference>
<dbReference type="SUPFAM" id="SSF57667">
    <property type="entry name" value="beta-beta-alpha zinc fingers"/>
    <property type="match status" value="4"/>
</dbReference>
<protein>
    <submittedName>
        <fullName evidence="13">Zinc finger protein 420</fullName>
    </submittedName>
</protein>
<keyword evidence="14" id="KW-1185">Reference proteome</keyword>
<evidence type="ECO:0000256" key="8">
    <source>
        <dbReference type="ARBA" id="ARBA00023163"/>
    </source>
</evidence>
<dbReference type="FunFam" id="3.30.160.60:FF:002063">
    <property type="entry name" value="RB associated KRAB zinc finger"/>
    <property type="match status" value="1"/>
</dbReference>
<dbReference type="InterPro" id="IPR001909">
    <property type="entry name" value="KRAB"/>
</dbReference>
<dbReference type="GO" id="GO:0000981">
    <property type="term" value="F:DNA-binding transcription factor activity, RNA polymerase II-specific"/>
    <property type="evidence" value="ECO:0007669"/>
    <property type="project" value="TreeGrafter"/>
</dbReference>
<name>L5K834_PTEAL</name>
<feature type="domain" description="C2H2-type" evidence="11">
    <location>
        <begin position="155"/>
        <end position="182"/>
    </location>
</feature>
<dbReference type="InParanoid" id="L5K834"/>
<comment type="similarity">
    <text evidence="2">Belongs to the krueppel C2H2-type zinc-finger protein family.</text>
</comment>
<evidence type="ECO:0000313" key="13">
    <source>
        <dbReference type="EMBL" id="ELK06663.1"/>
    </source>
</evidence>
<dbReference type="InterPro" id="IPR013087">
    <property type="entry name" value="Znf_C2H2_type"/>
</dbReference>
<keyword evidence="3" id="KW-0479">Metal-binding</keyword>
<keyword evidence="5 10" id="KW-0863">Zinc-finger</keyword>
<dbReference type="AlphaFoldDB" id="L5K834"/>
<proteinExistence type="inferred from homology"/>
<dbReference type="InterPro" id="IPR036236">
    <property type="entry name" value="Znf_C2H2_sf"/>
</dbReference>
<dbReference type="FunFam" id="3.30.160.60:FF:004137">
    <property type="match status" value="1"/>
</dbReference>
<dbReference type="PANTHER" id="PTHR23235:SF178">
    <property type="entry name" value="C2H2-TYPE DOMAIN-CONTAINING PROTEIN-RELATED"/>
    <property type="match status" value="1"/>
</dbReference>
<keyword evidence="9" id="KW-0539">Nucleus</keyword>
<dbReference type="SUPFAM" id="SSF109640">
    <property type="entry name" value="KRAB domain (Kruppel-associated box)"/>
    <property type="match status" value="1"/>
</dbReference>
<feature type="domain" description="C2H2-type" evidence="11">
    <location>
        <begin position="127"/>
        <end position="154"/>
    </location>
</feature>
<dbReference type="Pfam" id="PF00096">
    <property type="entry name" value="zf-C2H2"/>
    <property type="match status" value="4"/>
</dbReference>
<dbReference type="FunFam" id="3.30.160.60:FF:000016">
    <property type="entry name" value="zinc finger protein 37 homolog"/>
    <property type="match status" value="2"/>
</dbReference>
<comment type="subcellular location">
    <subcellularLocation>
        <location evidence="1">Nucleus</location>
    </subcellularLocation>
</comment>
<accession>L5K834</accession>
<keyword evidence="7" id="KW-0805">Transcription regulation</keyword>
<sequence length="346" mass="39791">MLAGPTCTRTGEKPVRVAEGERAFRMVTESCQKARAGESAASVSFKDVTVEFTPDEWQYLGASQSTLYRNVMLENYSHLVSPGYCSIKPEVIFKLEQGEDPWLVEDEFLNRSFSAIHQRTHAGEKPYECDECGRAFTYISHLRGHRRIHKGEKPYECIECGKTFLWKSILNIHWRSHTGEKPHECDECGRAFTYKSQLTLHQRTHTGEKPYECNECGKTFRQKSSLGKHQRIHTGEKPYQCNECGKAFTSMSHLRGHQRTHTGERNPINVMNVVILSGRNQALENIRELNTGEGPYKCNEWGRAFIFMSQLKGHQRIHTGEKPYECIECGKIFLQKSVLIVHQRCM</sequence>
<keyword evidence="6" id="KW-0862">Zinc</keyword>